<name>A0A2R5GGB4_9STRA</name>
<organism evidence="2 3">
    <name type="scientific">Hondaea fermentalgiana</name>
    <dbReference type="NCBI Taxonomy" id="2315210"/>
    <lineage>
        <taxon>Eukaryota</taxon>
        <taxon>Sar</taxon>
        <taxon>Stramenopiles</taxon>
        <taxon>Bigyra</taxon>
        <taxon>Labyrinthulomycetes</taxon>
        <taxon>Thraustochytrida</taxon>
        <taxon>Thraustochytriidae</taxon>
        <taxon>Hondaea</taxon>
    </lineage>
</organism>
<dbReference type="InParanoid" id="A0A2R5GGB4"/>
<accession>A0A2R5GGB4</accession>
<keyword evidence="1" id="KW-0472">Membrane</keyword>
<gene>
    <name evidence="2" type="ORF">FCC1311_061472</name>
</gene>
<reference evidence="2 3" key="1">
    <citation type="submission" date="2017-12" db="EMBL/GenBank/DDBJ databases">
        <title>Sequencing, de novo assembly and annotation of complete genome of a new Thraustochytrid species, strain FCC1311.</title>
        <authorList>
            <person name="Sedici K."/>
            <person name="Godart F."/>
            <person name="Aiese Cigliano R."/>
            <person name="Sanseverino W."/>
            <person name="Barakat M."/>
            <person name="Ortet P."/>
            <person name="Marechal E."/>
            <person name="Cagnac O."/>
            <person name="Amato A."/>
        </authorList>
    </citation>
    <scope>NUCLEOTIDE SEQUENCE [LARGE SCALE GENOMIC DNA]</scope>
</reference>
<evidence type="ECO:0000256" key="1">
    <source>
        <dbReference type="SAM" id="Phobius"/>
    </source>
</evidence>
<feature type="transmembrane region" description="Helical" evidence="1">
    <location>
        <begin position="20"/>
        <end position="42"/>
    </location>
</feature>
<evidence type="ECO:0000313" key="2">
    <source>
        <dbReference type="EMBL" id="GBG29927.1"/>
    </source>
</evidence>
<keyword evidence="1" id="KW-0812">Transmembrane</keyword>
<sequence length="79" mass="9027">MLGFVVELMLMLELMFELLLELVLELELMFVLMLVPVLALVLPGTWPYCQNSPRACVGPRVLPRVVSIELSGHRRKYIS</sequence>
<protein>
    <submittedName>
        <fullName evidence="2">Uncharacterized protein</fullName>
    </submittedName>
</protein>
<evidence type="ECO:0000313" key="3">
    <source>
        <dbReference type="Proteomes" id="UP000241890"/>
    </source>
</evidence>
<dbReference type="Proteomes" id="UP000241890">
    <property type="component" value="Unassembled WGS sequence"/>
</dbReference>
<dbReference type="EMBL" id="BEYU01000068">
    <property type="protein sequence ID" value="GBG29927.1"/>
    <property type="molecule type" value="Genomic_DNA"/>
</dbReference>
<dbReference type="AlphaFoldDB" id="A0A2R5GGB4"/>
<proteinExistence type="predicted"/>
<keyword evidence="3" id="KW-1185">Reference proteome</keyword>
<comment type="caution">
    <text evidence="2">The sequence shown here is derived from an EMBL/GenBank/DDBJ whole genome shotgun (WGS) entry which is preliminary data.</text>
</comment>
<keyword evidence="1" id="KW-1133">Transmembrane helix</keyword>